<sequence length="138" mass="14586">MMRTLLAVMAAVLAVWAAPAVSAQTAVLPERQGYPGLLFIDNPAIVDPHPMHAESFNRVAGDRAVGVHFTTGTPQCYGVHATVQETSETVTVELLGGTLPEAVDRPCILIAVAGILDVPLQNPLGSRQVLTALPRQAR</sequence>
<proteinExistence type="predicted"/>
<keyword evidence="3" id="KW-1185">Reference proteome</keyword>
<dbReference type="Proteomes" id="UP000069773">
    <property type="component" value="Unassembled WGS sequence"/>
</dbReference>
<accession>A0ABQ0KGR9</accession>
<reference evidence="2 3" key="1">
    <citation type="journal article" date="2016" name="Genome Announc.">
        <title>Draft Genome Sequences of Five Rapidly Growing Mycobacterium Species, M. thermoresistibile, M. fortuitum subsp. acetamidolyticum, M. canariasense, M. brisbanense, and M. novocastrense.</title>
        <authorList>
            <person name="Katahira K."/>
            <person name="Ogura Y."/>
            <person name="Gotoh Y."/>
            <person name="Hayashi T."/>
        </authorList>
    </citation>
    <scope>NUCLEOTIDE SEQUENCE [LARGE SCALE GENOMIC DNA]</scope>
    <source>
        <strain evidence="2 3">JCM18114</strain>
    </source>
</reference>
<evidence type="ECO:0000256" key="1">
    <source>
        <dbReference type="SAM" id="SignalP"/>
    </source>
</evidence>
<evidence type="ECO:0000313" key="3">
    <source>
        <dbReference type="Proteomes" id="UP000069773"/>
    </source>
</evidence>
<dbReference type="EMBL" id="BCTA01000026">
    <property type="protein sequence ID" value="GAT08701.1"/>
    <property type="molecule type" value="Genomic_DNA"/>
</dbReference>
<keyword evidence="1" id="KW-0732">Signal</keyword>
<name>A0ABQ0KGR9_MYCNV</name>
<evidence type="ECO:0000313" key="2">
    <source>
        <dbReference type="EMBL" id="GAT08701.1"/>
    </source>
</evidence>
<feature type="chain" id="PRO_5046458712" evidence="1">
    <location>
        <begin position="18"/>
        <end position="138"/>
    </location>
</feature>
<protein>
    <submittedName>
        <fullName evidence="2">Uncharacterized protein</fullName>
    </submittedName>
</protein>
<feature type="signal peptide" evidence="1">
    <location>
        <begin position="1"/>
        <end position="17"/>
    </location>
</feature>
<gene>
    <name evidence="2" type="ORF">RMCN_1834</name>
</gene>
<organism evidence="2 3">
    <name type="scientific">Mycolicibacterium novocastrense</name>
    <name type="common">Mycobacterium novocastrense</name>
    <dbReference type="NCBI Taxonomy" id="59813"/>
    <lineage>
        <taxon>Bacteria</taxon>
        <taxon>Bacillati</taxon>
        <taxon>Actinomycetota</taxon>
        <taxon>Actinomycetes</taxon>
        <taxon>Mycobacteriales</taxon>
        <taxon>Mycobacteriaceae</taxon>
        <taxon>Mycolicibacterium</taxon>
    </lineage>
</organism>
<comment type="caution">
    <text evidence="2">The sequence shown here is derived from an EMBL/GenBank/DDBJ whole genome shotgun (WGS) entry which is preliminary data.</text>
</comment>